<dbReference type="AlphaFoldDB" id="A0AAW1KK23"/>
<dbReference type="PANTHER" id="PTHR48225:SF7">
    <property type="entry name" value="MEIOSIS-SPECIFIC PROTEIN HOP1"/>
    <property type="match status" value="1"/>
</dbReference>
<dbReference type="Gene3D" id="3.30.40.10">
    <property type="entry name" value="Zinc/RING finger domain, C3HC4 (zinc finger)"/>
    <property type="match status" value="1"/>
</dbReference>
<keyword evidence="4" id="KW-0539">Nucleus</keyword>
<dbReference type="GO" id="GO:0005634">
    <property type="term" value="C:nucleus"/>
    <property type="evidence" value="ECO:0007669"/>
    <property type="project" value="UniProtKB-SubCell"/>
</dbReference>
<dbReference type="GO" id="GO:0051321">
    <property type="term" value="P:meiotic cell cycle"/>
    <property type="evidence" value="ECO:0007669"/>
    <property type="project" value="UniProtKB-KW"/>
</dbReference>
<dbReference type="InterPro" id="IPR003511">
    <property type="entry name" value="HORMA_dom"/>
</dbReference>
<accession>A0AAW1KK23</accession>
<dbReference type="SUPFAM" id="SSF57903">
    <property type="entry name" value="FYVE/PHD zinc finger"/>
    <property type="match status" value="1"/>
</dbReference>
<dbReference type="PANTHER" id="PTHR48225">
    <property type="entry name" value="HORMA DOMAIN-CONTAINING PROTEIN 1"/>
    <property type="match status" value="1"/>
</dbReference>
<comment type="subcellular location">
    <subcellularLocation>
        <location evidence="2">Chromosome</location>
    </subcellularLocation>
    <subcellularLocation>
        <location evidence="1">Nucleus</location>
    </subcellularLocation>
</comment>
<evidence type="ECO:0000256" key="5">
    <source>
        <dbReference type="ARBA" id="ARBA00023254"/>
    </source>
</evidence>
<proteinExistence type="predicted"/>
<organism evidence="7 8">
    <name type="scientific">Popillia japonica</name>
    <name type="common">Japanese beetle</name>
    <dbReference type="NCBI Taxonomy" id="7064"/>
    <lineage>
        <taxon>Eukaryota</taxon>
        <taxon>Metazoa</taxon>
        <taxon>Ecdysozoa</taxon>
        <taxon>Arthropoda</taxon>
        <taxon>Hexapoda</taxon>
        <taxon>Insecta</taxon>
        <taxon>Pterygota</taxon>
        <taxon>Neoptera</taxon>
        <taxon>Endopterygota</taxon>
        <taxon>Coleoptera</taxon>
        <taxon>Polyphaga</taxon>
        <taxon>Scarabaeiformia</taxon>
        <taxon>Scarabaeidae</taxon>
        <taxon>Rutelinae</taxon>
        <taxon>Popillia</taxon>
    </lineage>
</organism>
<feature type="domain" description="HORMA" evidence="6">
    <location>
        <begin position="24"/>
        <end position="215"/>
    </location>
</feature>
<evidence type="ECO:0000256" key="4">
    <source>
        <dbReference type="ARBA" id="ARBA00023242"/>
    </source>
</evidence>
<dbReference type="GO" id="GO:0005694">
    <property type="term" value="C:chromosome"/>
    <property type="evidence" value="ECO:0007669"/>
    <property type="project" value="UniProtKB-SubCell"/>
</dbReference>
<evidence type="ECO:0000313" key="8">
    <source>
        <dbReference type="Proteomes" id="UP001458880"/>
    </source>
</evidence>
<dbReference type="Proteomes" id="UP001458880">
    <property type="component" value="Unassembled WGS sequence"/>
</dbReference>
<keyword evidence="8" id="KW-1185">Reference proteome</keyword>
<evidence type="ECO:0000256" key="2">
    <source>
        <dbReference type="ARBA" id="ARBA00004286"/>
    </source>
</evidence>
<dbReference type="InterPro" id="IPR036570">
    <property type="entry name" value="HORMA_dom_sf"/>
</dbReference>
<dbReference type="Gene3D" id="3.30.900.10">
    <property type="entry name" value="HORMA domain"/>
    <property type="match status" value="1"/>
</dbReference>
<dbReference type="InterPro" id="IPR051294">
    <property type="entry name" value="HORMA_MeioticProgression"/>
</dbReference>
<dbReference type="Pfam" id="PF02301">
    <property type="entry name" value="HORMA"/>
    <property type="match status" value="1"/>
</dbReference>
<dbReference type="InterPro" id="IPR011011">
    <property type="entry name" value="Znf_FYVE_PHD"/>
</dbReference>
<protein>
    <submittedName>
        <fullName evidence="7">HORMA domain</fullName>
    </submittedName>
</protein>
<keyword evidence="3" id="KW-0158">Chromosome</keyword>
<dbReference type="InterPro" id="IPR013083">
    <property type="entry name" value="Znf_RING/FYVE/PHD"/>
</dbReference>
<keyword evidence="5" id="KW-0469">Meiosis</keyword>
<gene>
    <name evidence="7" type="ORF">QE152_g22604</name>
</gene>
<dbReference type="EMBL" id="JASPKY010000218">
    <property type="protein sequence ID" value="KAK9719591.1"/>
    <property type="molecule type" value="Genomic_DNA"/>
</dbReference>
<evidence type="ECO:0000256" key="1">
    <source>
        <dbReference type="ARBA" id="ARBA00004123"/>
    </source>
</evidence>
<evidence type="ECO:0000259" key="6">
    <source>
        <dbReference type="PROSITE" id="PS50815"/>
    </source>
</evidence>
<dbReference type="PROSITE" id="PS50815">
    <property type="entry name" value="HORMA"/>
    <property type="match status" value="1"/>
</dbReference>
<reference evidence="7 8" key="1">
    <citation type="journal article" date="2024" name="BMC Genomics">
        <title>De novo assembly and annotation of Popillia japonica's genome with initial clues to its potential as an invasive pest.</title>
        <authorList>
            <person name="Cucini C."/>
            <person name="Boschi S."/>
            <person name="Funari R."/>
            <person name="Cardaioli E."/>
            <person name="Iannotti N."/>
            <person name="Marturano G."/>
            <person name="Paoli F."/>
            <person name="Bruttini M."/>
            <person name="Carapelli A."/>
            <person name="Frati F."/>
            <person name="Nardi F."/>
        </authorList>
    </citation>
    <scope>NUCLEOTIDE SEQUENCE [LARGE SCALE GENOMIC DNA]</scope>
    <source>
        <strain evidence="7">DMR45628</strain>
    </source>
</reference>
<dbReference type="SUPFAM" id="SSF56019">
    <property type="entry name" value="The spindle assembly checkpoint protein mad2"/>
    <property type="match status" value="1"/>
</dbReference>
<comment type="caution">
    <text evidence="7">The sequence shown here is derived from an EMBL/GenBank/DDBJ whole genome shotgun (WGS) entry which is preliminary data.</text>
</comment>
<name>A0AAW1KK23_POPJA</name>
<sequence length="455" mass="52776">MSKFQLQAVKGITAQDLKSITSYVSSVRYMAKIVPRLVFNVVYNRVDYENNLFEDYTVCTIAFKGIKSGLKNHALANVYWWCKGVVNAIQKKYLKEMHLLFNDKAKNKIVEDYKFTFKYESKPNTALLPKSEDVIRMTKQLFESIDSLANYQKMDKDIGILIEMAFFDDVAPENYNPPHFTRSNTMPMYLQMSRKMEYEAIGHLKTGYHKLKCAVKGSKFSNESRANSTIMENDVCDIEMDQDEVVVNQSIDLNKSKNNDMDVLDSVKAGEITYYSKEDLNNADELISVHSLETELIEFYCPCEQNYNIEFSEKIQCPKCSKYQHSLCLGYISSSSLTTPYLCPYCTGIQNKSFDKFLQHDKQKIWKKICCIRLFLYHCYKFKEVPISLVEMMDGPIKKDVLMFVKDKKLMKMNRGTTAVKLNDSMMDTIMQLFVDYSVPHSMELDDDINTVELI</sequence>
<evidence type="ECO:0000313" key="7">
    <source>
        <dbReference type="EMBL" id="KAK9719591.1"/>
    </source>
</evidence>
<evidence type="ECO:0000256" key="3">
    <source>
        <dbReference type="ARBA" id="ARBA00022454"/>
    </source>
</evidence>